<evidence type="ECO:0000256" key="1">
    <source>
        <dbReference type="SAM" id="SignalP"/>
    </source>
</evidence>
<dbReference type="EMBL" id="JACCFW010000001">
    <property type="protein sequence ID" value="NYJ74044.1"/>
    <property type="molecule type" value="Genomic_DNA"/>
</dbReference>
<name>A0A853DG58_9MICO</name>
<reference evidence="2 3" key="1">
    <citation type="submission" date="2020-07" db="EMBL/GenBank/DDBJ databases">
        <title>Sequencing the genomes of 1000 actinobacteria strains.</title>
        <authorList>
            <person name="Klenk H.-P."/>
        </authorList>
    </citation>
    <scope>NUCLEOTIDE SEQUENCE [LARGE SCALE GENOMIC DNA]</scope>
    <source>
        <strain evidence="2 3">DSM 29531</strain>
    </source>
</reference>
<feature type="signal peptide" evidence="1">
    <location>
        <begin position="1"/>
        <end position="20"/>
    </location>
</feature>
<dbReference type="PROSITE" id="PS51257">
    <property type="entry name" value="PROKAR_LIPOPROTEIN"/>
    <property type="match status" value="1"/>
</dbReference>
<gene>
    <name evidence="2" type="ORF">HNR15_001007</name>
</gene>
<evidence type="ECO:0000313" key="3">
    <source>
        <dbReference type="Proteomes" id="UP000571817"/>
    </source>
</evidence>
<sequence>MHRRPLTAALLALAAGAALTACGGSTTVDASAAALAASADCTRASAHWPTTVAGQKSRPTSAKSATVRAWGDPAIIARCGVSSPGPTTDPCTTIDGIDWVAHQLKDGYRFVTFGRSPAIEVLIPTKYGGLDLVEFTAAAKAIPQTSHVCSAAPPSTSSG</sequence>
<dbReference type="Proteomes" id="UP000571817">
    <property type="component" value="Unassembled WGS sequence"/>
</dbReference>
<feature type="chain" id="PRO_5039172541" description="DUF3515 domain-containing protein" evidence="1">
    <location>
        <begin position="21"/>
        <end position="159"/>
    </location>
</feature>
<dbReference type="InterPro" id="IPR021903">
    <property type="entry name" value="DUF3515"/>
</dbReference>
<dbReference type="AlphaFoldDB" id="A0A853DG58"/>
<evidence type="ECO:0008006" key="4">
    <source>
        <dbReference type="Google" id="ProtNLM"/>
    </source>
</evidence>
<dbReference type="Pfam" id="PF12028">
    <property type="entry name" value="DUF3515"/>
    <property type="match status" value="1"/>
</dbReference>
<organism evidence="2 3">
    <name type="scientific">Allobranchiibius huperziae</name>
    <dbReference type="NCBI Taxonomy" id="1874116"/>
    <lineage>
        <taxon>Bacteria</taxon>
        <taxon>Bacillati</taxon>
        <taxon>Actinomycetota</taxon>
        <taxon>Actinomycetes</taxon>
        <taxon>Micrococcales</taxon>
        <taxon>Dermacoccaceae</taxon>
        <taxon>Allobranchiibius</taxon>
    </lineage>
</organism>
<evidence type="ECO:0000313" key="2">
    <source>
        <dbReference type="EMBL" id="NYJ74044.1"/>
    </source>
</evidence>
<accession>A0A853DG58</accession>
<keyword evidence="3" id="KW-1185">Reference proteome</keyword>
<comment type="caution">
    <text evidence="2">The sequence shown here is derived from an EMBL/GenBank/DDBJ whole genome shotgun (WGS) entry which is preliminary data.</text>
</comment>
<dbReference type="RefSeq" id="WP_179479674.1">
    <property type="nucleotide sequence ID" value="NZ_JACCFW010000001.1"/>
</dbReference>
<keyword evidence="1" id="KW-0732">Signal</keyword>
<protein>
    <recommendedName>
        <fullName evidence="4">DUF3515 domain-containing protein</fullName>
    </recommendedName>
</protein>
<proteinExistence type="predicted"/>